<protein>
    <submittedName>
        <fullName evidence="1">Uncharacterized protein</fullName>
    </submittedName>
</protein>
<accession>A0AAU9KPJ3</accession>
<gene>
    <name evidence="1" type="ORF">PBS003_LOCUS1325</name>
</gene>
<dbReference type="EMBL" id="CAKKTJ010000109">
    <property type="protein sequence ID" value="CAH0474480.1"/>
    <property type="molecule type" value="Genomic_DNA"/>
</dbReference>
<dbReference type="Proteomes" id="UP001160483">
    <property type="component" value="Unassembled WGS sequence"/>
</dbReference>
<name>A0AAU9KPJ3_9STRA</name>
<sequence>MDTLAATNSKPVQADDTVYRRLRFDTSADEERWFELSRFFTWIKSYVNKKKPQAEMTDDAVTAKQVGRNNVDAIINQEIPRRGNGEEIYKNAKGETDDEKLDAAATTFRTQYEQDKVADDEFISKGYLRQLKDIMTAHNIAVQGSKKSQIMIADMMIKVFGEEKTVTILRAHQQKEEHQILQNMAVTDLMRSWIAKRKSVASITNREYSSIYTDLYRAAIEKAIQDLKNKDPLEYPKAKIEIAGVKNTLKEASFIM</sequence>
<organism evidence="1 2">
    <name type="scientific">Peronospora belbahrii</name>
    <dbReference type="NCBI Taxonomy" id="622444"/>
    <lineage>
        <taxon>Eukaryota</taxon>
        <taxon>Sar</taxon>
        <taxon>Stramenopiles</taxon>
        <taxon>Oomycota</taxon>
        <taxon>Peronosporomycetes</taxon>
        <taxon>Peronosporales</taxon>
        <taxon>Peronosporaceae</taxon>
        <taxon>Peronospora</taxon>
    </lineage>
</organism>
<evidence type="ECO:0000313" key="1">
    <source>
        <dbReference type="EMBL" id="CAH0474480.1"/>
    </source>
</evidence>
<dbReference type="AlphaFoldDB" id="A0AAU9KPJ3"/>
<reference evidence="1" key="1">
    <citation type="submission" date="2021-11" db="EMBL/GenBank/DDBJ databases">
        <authorList>
            <person name="Islam A."/>
            <person name="Islam S."/>
            <person name="Flora M.S."/>
            <person name="Rahman M."/>
            <person name="Ziaur R.M."/>
            <person name="Epstein J.H."/>
            <person name="Hassan M."/>
            <person name="Klassen M."/>
            <person name="Woodard K."/>
            <person name="Webb A."/>
            <person name="Webby R.J."/>
            <person name="El Zowalaty M.E."/>
        </authorList>
    </citation>
    <scope>NUCLEOTIDE SEQUENCE</scope>
    <source>
        <strain evidence="1">Pbs3</strain>
    </source>
</reference>
<proteinExistence type="predicted"/>
<evidence type="ECO:0000313" key="2">
    <source>
        <dbReference type="Proteomes" id="UP001160483"/>
    </source>
</evidence>
<comment type="caution">
    <text evidence="1">The sequence shown here is derived from an EMBL/GenBank/DDBJ whole genome shotgun (WGS) entry which is preliminary data.</text>
</comment>